<evidence type="ECO:0000313" key="3">
    <source>
        <dbReference type="Proteomes" id="UP000824469"/>
    </source>
</evidence>
<protein>
    <submittedName>
        <fullName evidence="2">Uncharacterized protein</fullName>
    </submittedName>
</protein>
<evidence type="ECO:0000313" key="2">
    <source>
        <dbReference type="EMBL" id="KAH9304928.1"/>
    </source>
</evidence>
<dbReference type="EMBL" id="JAHRHJ020000008">
    <property type="protein sequence ID" value="KAH9304928.1"/>
    <property type="molecule type" value="Genomic_DNA"/>
</dbReference>
<evidence type="ECO:0000256" key="1">
    <source>
        <dbReference type="SAM" id="MobiDB-lite"/>
    </source>
</evidence>
<feature type="compositionally biased region" description="Basic and acidic residues" evidence="1">
    <location>
        <begin position="38"/>
        <end position="48"/>
    </location>
</feature>
<keyword evidence="3" id="KW-1185">Reference proteome</keyword>
<dbReference type="AlphaFoldDB" id="A0AA38FIX8"/>
<sequence length="95" mass="10727">ATSFRHSPLRSLRPKYCQTLTGDYTDSVTPTDVLSDPTPHRGDLYDGKVTSERGNLQVTFPRTRPPEVVPRQPVGIEYAWDADKLVRQSDVFDAH</sequence>
<feature type="non-terminal residue" evidence="2">
    <location>
        <position position="1"/>
    </location>
</feature>
<dbReference type="Proteomes" id="UP000824469">
    <property type="component" value="Unassembled WGS sequence"/>
</dbReference>
<organism evidence="2 3">
    <name type="scientific">Taxus chinensis</name>
    <name type="common">Chinese yew</name>
    <name type="synonym">Taxus wallichiana var. chinensis</name>
    <dbReference type="NCBI Taxonomy" id="29808"/>
    <lineage>
        <taxon>Eukaryota</taxon>
        <taxon>Viridiplantae</taxon>
        <taxon>Streptophyta</taxon>
        <taxon>Embryophyta</taxon>
        <taxon>Tracheophyta</taxon>
        <taxon>Spermatophyta</taxon>
        <taxon>Pinopsida</taxon>
        <taxon>Pinidae</taxon>
        <taxon>Conifers II</taxon>
        <taxon>Cupressales</taxon>
        <taxon>Taxaceae</taxon>
        <taxon>Taxus</taxon>
    </lineage>
</organism>
<feature type="region of interest" description="Disordered" evidence="1">
    <location>
        <begin position="26"/>
        <end position="48"/>
    </location>
</feature>
<gene>
    <name evidence="2" type="ORF">KI387_009332</name>
</gene>
<accession>A0AA38FIX8</accession>
<comment type="caution">
    <text evidence="2">The sequence shown here is derived from an EMBL/GenBank/DDBJ whole genome shotgun (WGS) entry which is preliminary data.</text>
</comment>
<reference evidence="2 3" key="1">
    <citation type="journal article" date="2021" name="Nat. Plants">
        <title>The Taxus genome provides insights into paclitaxel biosynthesis.</title>
        <authorList>
            <person name="Xiong X."/>
            <person name="Gou J."/>
            <person name="Liao Q."/>
            <person name="Li Y."/>
            <person name="Zhou Q."/>
            <person name="Bi G."/>
            <person name="Li C."/>
            <person name="Du R."/>
            <person name="Wang X."/>
            <person name="Sun T."/>
            <person name="Guo L."/>
            <person name="Liang H."/>
            <person name="Lu P."/>
            <person name="Wu Y."/>
            <person name="Zhang Z."/>
            <person name="Ro D.K."/>
            <person name="Shang Y."/>
            <person name="Huang S."/>
            <person name="Yan J."/>
        </authorList>
    </citation>
    <scope>NUCLEOTIDE SEQUENCE [LARGE SCALE GENOMIC DNA]</scope>
    <source>
        <strain evidence="2">Ta-2019</strain>
    </source>
</reference>
<name>A0AA38FIX8_TAXCH</name>
<proteinExistence type="predicted"/>